<dbReference type="InterPro" id="IPR030476">
    <property type="entry name" value="Pentaxin_CS"/>
</dbReference>
<evidence type="ECO:0000256" key="2">
    <source>
        <dbReference type="SAM" id="MobiDB-lite"/>
    </source>
</evidence>
<dbReference type="eggNOG" id="ENOG502RF2C">
    <property type="taxonomic scope" value="Eukaryota"/>
</dbReference>
<evidence type="ECO:0000313" key="4">
    <source>
        <dbReference type="Proteomes" id="UP000029120"/>
    </source>
</evidence>
<feature type="compositionally biased region" description="Basic and acidic residues" evidence="2">
    <location>
        <begin position="297"/>
        <end position="320"/>
    </location>
</feature>
<feature type="region of interest" description="Disordered" evidence="2">
    <location>
        <begin position="158"/>
        <end position="263"/>
    </location>
</feature>
<dbReference type="EMBL" id="CM002876">
    <property type="protein sequence ID" value="KFK25978.1"/>
    <property type="molecule type" value="Genomic_DNA"/>
</dbReference>
<protein>
    <submittedName>
        <fullName evidence="3">Uncharacterized protein</fullName>
    </submittedName>
</protein>
<feature type="compositionally biased region" description="Low complexity" evidence="2">
    <location>
        <begin position="176"/>
        <end position="194"/>
    </location>
</feature>
<proteinExistence type="predicted"/>
<name>A0A087G7X6_ARAAL</name>
<reference evidence="4" key="1">
    <citation type="journal article" date="2015" name="Nat. Plants">
        <title>Genome expansion of Arabis alpina linked with retrotransposition and reduced symmetric DNA methylation.</title>
        <authorList>
            <person name="Willing E.M."/>
            <person name="Rawat V."/>
            <person name="Mandakova T."/>
            <person name="Maumus F."/>
            <person name="James G.V."/>
            <person name="Nordstroem K.J."/>
            <person name="Becker C."/>
            <person name="Warthmann N."/>
            <person name="Chica C."/>
            <person name="Szarzynska B."/>
            <person name="Zytnicki M."/>
            <person name="Albani M.C."/>
            <person name="Kiefer C."/>
            <person name="Bergonzi S."/>
            <person name="Castaings L."/>
            <person name="Mateos J.L."/>
            <person name="Berns M.C."/>
            <person name="Bujdoso N."/>
            <person name="Piofczyk T."/>
            <person name="de Lorenzo L."/>
            <person name="Barrero-Sicilia C."/>
            <person name="Mateos I."/>
            <person name="Piednoel M."/>
            <person name="Hagmann J."/>
            <person name="Chen-Min-Tao R."/>
            <person name="Iglesias-Fernandez R."/>
            <person name="Schuster S.C."/>
            <person name="Alonso-Blanco C."/>
            <person name="Roudier F."/>
            <person name="Carbonero P."/>
            <person name="Paz-Ares J."/>
            <person name="Davis S.J."/>
            <person name="Pecinka A."/>
            <person name="Quesneville H."/>
            <person name="Colot V."/>
            <person name="Lysak M.A."/>
            <person name="Weigel D."/>
            <person name="Coupland G."/>
            <person name="Schneeberger K."/>
        </authorList>
    </citation>
    <scope>NUCLEOTIDE SEQUENCE [LARGE SCALE GENOMIC DNA]</scope>
    <source>
        <strain evidence="4">cv. Pajares</strain>
    </source>
</reference>
<feature type="compositionally biased region" description="Low complexity" evidence="2">
    <location>
        <begin position="201"/>
        <end position="227"/>
    </location>
</feature>
<organism evidence="3 4">
    <name type="scientific">Arabis alpina</name>
    <name type="common">Alpine rock-cress</name>
    <dbReference type="NCBI Taxonomy" id="50452"/>
    <lineage>
        <taxon>Eukaryota</taxon>
        <taxon>Viridiplantae</taxon>
        <taxon>Streptophyta</taxon>
        <taxon>Embryophyta</taxon>
        <taxon>Tracheophyta</taxon>
        <taxon>Spermatophyta</taxon>
        <taxon>Magnoliopsida</taxon>
        <taxon>eudicotyledons</taxon>
        <taxon>Gunneridae</taxon>
        <taxon>Pentapetalae</taxon>
        <taxon>rosids</taxon>
        <taxon>malvids</taxon>
        <taxon>Brassicales</taxon>
        <taxon>Brassicaceae</taxon>
        <taxon>Arabideae</taxon>
        <taxon>Arabis</taxon>
    </lineage>
</organism>
<keyword evidence="1" id="KW-0175">Coiled coil</keyword>
<sequence>MEVRTHRCRSWSSRHGVAVETVCSPASSPFPSEPPFVSSPLHGSVLRPKASSLFGESRFLSPYEELVIGTVKPISFRHVVFTNSRRRLRQDETTMVICRHHYSGLEFGLVTTKSKSLDRPSTEGSEQLQGSLGFAQRSRVQLEERILTATCRESESFPWGSLARRTTGSGKPPTPTTATTSAAPTTVPAPAMPTTAPPSVTPTTVTPSVTPTTAPASAKPTTVPASARPTTAFASAEPTTVPLSEPRDTSARKTTTAAKGSRLPSSIRTEIVAALPALPAPLPFDYDAKKAAKGKGHAGDDRKRSSDRDDVIDVDREPKRTRARSASLPRHVSSGVFESKASARSLFSTLVFHDDDLAPINTKSSGDMMRQGLNVDYPFFLLVFLTLVNKVGHELEAEIEDLNMKLEDEKHRTETARSAAAGFLSERTTAWASIDKKNAELDDKSREIVQLRAAAKKYAKALLTEAERFVTALAAAEEREQCSATILTKRGGELVAVTEKLRQADEHIQSLQRKFTRAMNKLLLGLLDGQEPPKLEDELTFLTADVAEHAGDEERFVRLMKSLHGLLHVLDPRVKAPIAAARDRTLETYAASVGVADPSGSLLGGTSSCKAAVVGVDGKFSLIGGVGAEVTKSRIDDVAEGAGTVGAPEEMRTDEDFQGPRIDALTEDPRLDDVFGETEAEGRRSLRLLLQDWMRRPFLNCVLRIC</sequence>
<feature type="coiled-coil region" evidence="1">
    <location>
        <begin position="392"/>
        <end position="521"/>
    </location>
</feature>
<feature type="region of interest" description="Disordered" evidence="2">
    <location>
        <begin position="292"/>
        <end position="330"/>
    </location>
</feature>
<evidence type="ECO:0000256" key="1">
    <source>
        <dbReference type="SAM" id="Coils"/>
    </source>
</evidence>
<dbReference type="Proteomes" id="UP000029120">
    <property type="component" value="Chromosome 8"/>
</dbReference>
<feature type="compositionally biased region" description="Polar residues" evidence="2">
    <location>
        <begin position="252"/>
        <end position="263"/>
    </location>
</feature>
<dbReference type="Gramene" id="KFK25978">
    <property type="protein sequence ID" value="KFK25978"/>
    <property type="gene ID" value="AALP_AA8G187500"/>
</dbReference>
<accession>A0A087G7X6</accession>
<feature type="compositionally biased region" description="Polar residues" evidence="2">
    <location>
        <begin position="228"/>
        <end position="242"/>
    </location>
</feature>
<evidence type="ECO:0000313" key="3">
    <source>
        <dbReference type="EMBL" id="KFK25978.1"/>
    </source>
</evidence>
<dbReference type="PROSITE" id="PS00289">
    <property type="entry name" value="PTX_1"/>
    <property type="match status" value="1"/>
</dbReference>
<dbReference type="AlphaFoldDB" id="A0A087G7X6"/>
<feature type="region of interest" description="Disordered" evidence="2">
    <location>
        <begin position="115"/>
        <end position="134"/>
    </location>
</feature>
<keyword evidence="4" id="KW-1185">Reference proteome</keyword>
<gene>
    <name evidence="3" type="ordered locus">AALP_Aa8g187500</name>
</gene>